<keyword evidence="1" id="KW-0378">Hydrolase</keyword>
<keyword evidence="3" id="KW-1185">Reference proteome</keyword>
<dbReference type="PROSITE" id="PS00141">
    <property type="entry name" value="ASP_PROTEASE"/>
    <property type="match status" value="1"/>
</dbReference>
<dbReference type="Gene3D" id="2.40.70.10">
    <property type="entry name" value="Acid Proteases"/>
    <property type="match status" value="1"/>
</dbReference>
<organism evidence="2 3">
    <name type="scientific">Cronartium quercuum f. sp. fusiforme G11</name>
    <dbReference type="NCBI Taxonomy" id="708437"/>
    <lineage>
        <taxon>Eukaryota</taxon>
        <taxon>Fungi</taxon>
        <taxon>Dikarya</taxon>
        <taxon>Basidiomycota</taxon>
        <taxon>Pucciniomycotina</taxon>
        <taxon>Pucciniomycetes</taxon>
        <taxon>Pucciniales</taxon>
        <taxon>Coleosporiaceae</taxon>
        <taxon>Cronartium</taxon>
    </lineage>
</organism>
<keyword evidence="1" id="KW-0064">Aspartyl protease</keyword>
<evidence type="ECO:0000313" key="3">
    <source>
        <dbReference type="Proteomes" id="UP000886653"/>
    </source>
</evidence>
<dbReference type="OrthoDB" id="2506823at2759"/>
<reference evidence="2" key="1">
    <citation type="submission" date="2013-11" db="EMBL/GenBank/DDBJ databases">
        <title>Genome sequence of the fusiform rust pathogen reveals effectors for host alternation and coevolution with pine.</title>
        <authorList>
            <consortium name="DOE Joint Genome Institute"/>
            <person name="Smith K."/>
            <person name="Pendleton A."/>
            <person name="Kubisiak T."/>
            <person name="Anderson C."/>
            <person name="Salamov A."/>
            <person name="Aerts A."/>
            <person name="Riley R."/>
            <person name="Clum A."/>
            <person name="Lindquist E."/>
            <person name="Ence D."/>
            <person name="Campbell M."/>
            <person name="Kronenberg Z."/>
            <person name="Feau N."/>
            <person name="Dhillon B."/>
            <person name="Hamelin R."/>
            <person name="Burleigh J."/>
            <person name="Smith J."/>
            <person name="Yandell M."/>
            <person name="Nelson C."/>
            <person name="Grigoriev I."/>
            <person name="Davis J."/>
        </authorList>
    </citation>
    <scope>NUCLEOTIDE SEQUENCE</scope>
    <source>
        <strain evidence="2">G11</strain>
    </source>
</reference>
<gene>
    <name evidence="2" type="ORF">CROQUDRAFT_53908</name>
</gene>
<comment type="caution">
    <text evidence="2">The sequence shown here is derived from an EMBL/GenBank/DDBJ whole genome shotgun (WGS) entry which is preliminary data.</text>
</comment>
<dbReference type="Proteomes" id="UP000886653">
    <property type="component" value="Unassembled WGS sequence"/>
</dbReference>
<dbReference type="InterPro" id="IPR021109">
    <property type="entry name" value="Peptidase_aspartic_dom_sf"/>
</dbReference>
<keyword evidence="1" id="KW-0645">Protease</keyword>
<protein>
    <submittedName>
        <fullName evidence="2">Uncharacterized protein</fullName>
    </submittedName>
</protein>
<proteinExistence type="predicted"/>
<dbReference type="EMBL" id="MU167490">
    <property type="protein sequence ID" value="KAG0139993.1"/>
    <property type="molecule type" value="Genomic_DNA"/>
</dbReference>
<dbReference type="InterPro" id="IPR001969">
    <property type="entry name" value="Aspartic_peptidase_AS"/>
</dbReference>
<dbReference type="GO" id="GO:0006508">
    <property type="term" value="P:proteolysis"/>
    <property type="evidence" value="ECO:0007669"/>
    <property type="project" value="InterPro"/>
</dbReference>
<name>A0A9P6N6H3_9BASI</name>
<evidence type="ECO:0000313" key="2">
    <source>
        <dbReference type="EMBL" id="KAG0139993.1"/>
    </source>
</evidence>
<dbReference type="GO" id="GO:0004190">
    <property type="term" value="F:aspartic-type endopeptidase activity"/>
    <property type="evidence" value="ECO:0007669"/>
    <property type="project" value="UniProtKB-KW"/>
</dbReference>
<dbReference type="AlphaFoldDB" id="A0A9P6N6H3"/>
<evidence type="ECO:0000256" key="1">
    <source>
        <dbReference type="ARBA" id="ARBA00022750"/>
    </source>
</evidence>
<accession>A0A9P6N6H3</accession>
<feature type="non-terminal residue" evidence="2">
    <location>
        <position position="162"/>
    </location>
</feature>
<dbReference type="SUPFAM" id="SSF50630">
    <property type="entry name" value="Acid proteases"/>
    <property type="match status" value="1"/>
</dbReference>
<sequence length="162" mass="18185">MSKHTTDARLLLTRPSKGKAHRVGHQNITTAIIKDTEVKLLLDTGATCSVVGSKYLSKFLPDWKKSLIICTNMNFSRCVAALLPLGVISIPVIFPHALGNVRILAEFVVMENMKSQYFVLGTEFLSLYGINVYNGRENYFTINDNQHKKFAIHPKNTIMAME</sequence>